<evidence type="ECO:0000313" key="3">
    <source>
        <dbReference type="Proteomes" id="UP000240830"/>
    </source>
</evidence>
<evidence type="ECO:0000256" key="1">
    <source>
        <dbReference type="SAM" id="SignalP"/>
    </source>
</evidence>
<keyword evidence="3" id="KW-1185">Reference proteome</keyword>
<protein>
    <submittedName>
        <fullName evidence="2">Aln6</fullName>
    </submittedName>
</protein>
<sequence>MRLRILLALTTVASASTKLFEYNGSENPIAFPNGKFRCLDSPYNEDTGENIPQSQNGDLCPTPEGLIIECSPSHLIQPQFVPGAQFFMYTDAQFPVQPGKLAIEMTSSVHIYGVEDHPFGDKVQDPHKDPLLACTAITVHPHSDMLFSFVFTNEAIYAFVTKLLTRPEQPGAQYLIPLITTRAGAVHTTKFILNNDSKSINWLIDGEQQYSWQQGAEISEIYLLRRPGENAVFQFPTGKVGASVGILSFWDELKGERTTSLDLDTLGVNPTFGEQAQKLAESVDNKWSPKVIFTINSITVTQEY</sequence>
<dbReference type="AlphaFoldDB" id="A0A2H9TPR8"/>
<feature type="signal peptide" evidence="1">
    <location>
        <begin position="1"/>
        <end position="15"/>
    </location>
</feature>
<dbReference type="EMBL" id="MTSL01000048">
    <property type="protein sequence ID" value="PJF19660.1"/>
    <property type="molecule type" value="Genomic_DNA"/>
</dbReference>
<organism evidence="2 3">
    <name type="scientific">Paramicrosporidium saccamoebae</name>
    <dbReference type="NCBI Taxonomy" id="1246581"/>
    <lineage>
        <taxon>Eukaryota</taxon>
        <taxon>Fungi</taxon>
        <taxon>Fungi incertae sedis</taxon>
        <taxon>Cryptomycota</taxon>
        <taxon>Cryptomycota incertae sedis</taxon>
        <taxon>Paramicrosporidium</taxon>
    </lineage>
</organism>
<accession>A0A2H9TPR8</accession>
<gene>
    <name evidence="2" type="ORF">PSACC_00531</name>
</gene>
<keyword evidence="1" id="KW-0732">Signal</keyword>
<proteinExistence type="predicted"/>
<reference evidence="2 3" key="1">
    <citation type="submission" date="2016-10" db="EMBL/GenBank/DDBJ databases">
        <title>The genome of Paramicrosporidium saccamoebae is the missing link in understanding Cryptomycota and Microsporidia evolution.</title>
        <authorList>
            <person name="Quandt C.A."/>
            <person name="Beaudet D."/>
            <person name="Corsaro D."/>
            <person name="Michel R."/>
            <person name="Corradi N."/>
            <person name="James T."/>
        </authorList>
    </citation>
    <scope>NUCLEOTIDE SEQUENCE [LARGE SCALE GENOMIC DNA]</scope>
    <source>
        <strain evidence="2 3">KSL3</strain>
    </source>
</reference>
<feature type="chain" id="PRO_5014112265" evidence="1">
    <location>
        <begin position="16"/>
        <end position="304"/>
    </location>
</feature>
<name>A0A2H9TPR8_9FUNG</name>
<comment type="caution">
    <text evidence="2">The sequence shown here is derived from an EMBL/GenBank/DDBJ whole genome shotgun (WGS) entry which is preliminary data.</text>
</comment>
<dbReference type="Pfam" id="PF19559">
    <property type="entry name" value="DUF6081"/>
    <property type="match status" value="1"/>
</dbReference>
<evidence type="ECO:0000313" key="2">
    <source>
        <dbReference type="EMBL" id="PJF19660.1"/>
    </source>
</evidence>
<dbReference type="Proteomes" id="UP000240830">
    <property type="component" value="Unassembled WGS sequence"/>
</dbReference>
<dbReference type="InterPro" id="IPR045727">
    <property type="entry name" value="DUF6081"/>
</dbReference>